<dbReference type="InterPro" id="IPR008979">
    <property type="entry name" value="Galactose-bd-like_sf"/>
</dbReference>
<dbReference type="AlphaFoldDB" id="A0A6J5TPE1"/>
<dbReference type="Proteomes" id="UP000507222">
    <property type="component" value="Unassembled WGS sequence"/>
</dbReference>
<organism evidence="1 2">
    <name type="scientific">Prunus armeniaca</name>
    <name type="common">Apricot</name>
    <name type="synonym">Armeniaca vulgaris</name>
    <dbReference type="NCBI Taxonomy" id="36596"/>
    <lineage>
        <taxon>Eukaryota</taxon>
        <taxon>Viridiplantae</taxon>
        <taxon>Streptophyta</taxon>
        <taxon>Embryophyta</taxon>
        <taxon>Tracheophyta</taxon>
        <taxon>Spermatophyta</taxon>
        <taxon>Magnoliopsida</taxon>
        <taxon>eudicotyledons</taxon>
        <taxon>Gunneridae</taxon>
        <taxon>Pentapetalae</taxon>
        <taxon>rosids</taxon>
        <taxon>fabids</taxon>
        <taxon>Rosales</taxon>
        <taxon>Rosaceae</taxon>
        <taxon>Amygdaloideae</taxon>
        <taxon>Amygdaleae</taxon>
        <taxon>Prunus</taxon>
    </lineage>
</organism>
<dbReference type="EMBL" id="CAEKDK010000001">
    <property type="protein sequence ID" value="CAB4265653.1"/>
    <property type="molecule type" value="Genomic_DNA"/>
</dbReference>
<dbReference type="SUPFAM" id="SSF49785">
    <property type="entry name" value="Galactose-binding domain-like"/>
    <property type="match status" value="1"/>
</dbReference>
<reference evidence="1 2" key="1">
    <citation type="submission" date="2020-05" db="EMBL/GenBank/DDBJ databases">
        <authorList>
            <person name="Campoy J."/>
            <person name="Schneeberger K."/>
            <person name="Spophaly S."/>
        </authorList>
    </citation>
    <scope>NUCLEOTIDE SEQUENCE [LARGE SCALE GENOMIC DNA]</scope>
    <source>
        <strain evidence="1">PruArmRojPasFocal</strain>
    </source>
</reference>
<gene>
    <name evidence="1" type="ORF">CURHAP_LOCUS7821</name>
</gene>
<accession>A0A6J5TPE1</accession>
<evidence type="ECO:0000313" key="2">
    <source>
        <dbReference type="Proteomes" id="UP000507222"/>
    </source>
</evidence>
<name>A0A6J5TPE1_PRUAR</name>
<protein>
    <submittedName>
        <fullName evidence="1">Uncharacterized protein</fullName>
    </submittedName>
</protein>
<evidence type="ECO:0000313" key="1">
    <source>
        <dbReference type="EMBL" id="CAB4265653.1"/>
    </source>
</evidence>
<proteinExistence type="predicted"/>
<sequence length="149" mass="16963">MEEPTLDEMLEAHSLQVYNHSYDYDAPIDEYGKSSKQVGLKGEAMDLVSPKGGSSVDWFRGSLTTRTKQTLKWYKVRISRYHVPGSWLKPTQNLVVVVEELGGDPSKITLVKRSVTGVCADLQVHHPNAENFDIDTAMKNRKRFTRPRR</sequence>